<organism evidence="1 2">
    <name type="scientific">Rhodococcus opacus</name>
    <name type="common">Nocardia opaca</name>
    <dbReference type="NCBI Taxonomy" id="37919"/>
    <lineage>
        <taxon>Bacteria</taxon>
        <taxon>Bacillati</taxon>
        <taxon>Actinomycetota</taxon>
        <taxon>Actinomycetes</taxon>
        <taxon>Mycobacteriales</taxon>
        <taxon>Nocardiaceae</taxon>
        <taxon>Rhodococcus</taxon>
    </lineage>
</organism>
<name>A0A1B1KJB1_RHOOP</name>
<protein>
    <submittedName>
        <fullName evidence="1">Uncharacterized protein</fullName>
    </submittedName>
</protein>
<evidence type="ECO:0000313" key="1">
    <source>
        <dbReference type="EMBL" id="ANS32664.1"/>
    </source>
</evidence>
<dbReference type="EMBL" id="CP009113">
    <property type="protein sequence ID" value="ANS32664.1"/>
    <property type="molecule type" value="Genomic_DNA"/>
</dbReference>
<geneLocation type="plasmid" evidence="2">
    <name>pr1cp2</name>
</geneLocation>
<gene>
    <name evidence="1" type="ORF">R1CP_40420</name>
</gene>
<accession>A0A1B1KJB1</accession>
<dbReference type="AlphaFoldDB" id="A0A1B1KJB1"/>
<keyword evidence="1" id="KW-0614">Plasmid</keyword>
<reference evidence="1 2" key="1">
    <citation type="submission" date="2014-07" db="EMBL/GenBank/DDBJ databases">
        <authorList>
            <person name="Zhang J.E."/>
            <person name="Yang H."/>
            <person name="Guo J."/>
            <person name="Deng Z."/>
            <person name="Luo H."/>
            <person name="Luo M."/>
            <person name="Zhao B."/>
        </authorList>
    </citation>
    <scope>NUCLEOTIDE SEQUENCE [LARGE SCALE GENOMIC DNA]</scope>
    <source>
        <strain evidence="1 2">1CP</strain>
        <plasmid evidence="2">Plasmid pr1cp2</plasmid>
    </source>
</reference>
<evidence type="ECO:0000313" key="2">
    <source>
        <dbReference type="Proteomes" id="UP000186108"/>
    </source>
</evidence>
<proteinExistence type="predicted"/>
<sequence>MIAPKDRRVGQPQVSAKYIDTLLPPKAEGFVCHTSHRVHACNPHSNIRVAKLGSSGIETFNESSLLKIALAAVSNDQSDDATNPCNDCERKSGDVNRVGFVVARVN</sequence>
<dbReference type="Proteomes" id="UP000186108">
    <property type="component" value="Plasmid pR1CP2"/>
</dbReference>